<dbReference type="Proteomes" id="UP001303046">
    <property type="component" value="Unassembled WGS sequence"/>
</dbReference>
<reference evidence="3 4" key="1">
    <citation type="submission" date="2023-08" db="EMBL/GenBank/DDBJ databases">
        <title>A Necator americanus chromosomal reference genome.</title>
        <authorList>
            <person name="Ilik V."/>
            <person name="Petrzelkova K.J."/>
            <person name="Pardy F."/>
            <person name="Fuh T."/>
            <person name="Niatou-Singa F.S."/>
            <person name="Gouil Q."/>
            <person name="Baker L."/>
            <person name="Ritchie M.E."/>
            <person name="Jex A.R."/>
            <person name="Gazzola D."/>
            <person name="Li H."/>
            <person name="Toshio Fujiwara R."/>
            <person name="Zhan B."/>
            <person name="Aroian R.V."/>
            <person name="Pafco B."/>
            <person name="Schwarz E.M."/>
        </authorList>
    </citation>
    <scope>NUCLEOTIDE SEQUENCE [LARGE SCALE GENOMIC DNA]</scope>
    <source>
        <strain evidence="3 4">Aroian</strain>
        <tissue evidence="3">Whole animal</tissue>
    </source>
</reference>
<evidence type="ECO:0000256" key="2">
    <source>
        <dbReference type="SAM" id="SignalP"/>
    </source>
</evidence>
<comment type="caution">
    <text evidence="3">The sequence shown here is derived from an EMBL/GenBank/DDBJ whole genome shotgun (WGS) entry which is preliminary data.</text>
</comment>
<evidence type="ECO:0000313" key="4">
    <source>
        <dbReference type="Proteomes" id="UP001303046"/>
    </source>
</evidence>
<dbReference type="EMBL" id="JAVFWL010000003">
    <property type="protein sequence ID" value="KAK6744942.1"/>
    <property type="molecule type" value="Genomic_DNA"/>
</dbReference>
<evidence type="ECO:0000313" key="3">
    <source>
        <dbReference type="EMBL" id="KAK6744942.1"/>
    </source>
</evidence>
<keyword evidence="4" id="KW-1185">Reference proteome</keyword>
<keyword evidence="1" id="KW-0175">Coiled coil</keyword>
<organism evidence="3 4">
    <name type="scientific">Necator americanus</name>
    <name type="common">Human hookworm</name>
    <dbReference type="NCBI Taxonomy" id="51031"/>
    <lineage>
        <taxon>Eukaryota</taxon>
        <taxon>Metazoa</taxon>
        <taxon>Ecdysozoa</taxon>
        <taxon>Nematoda</taxon>
        <taxon>Chromadorea</taxon>
        <taxon>Rhabditida</taxon>
        <taxon>Rhabditina</taxon>
        <taxon>Rhabditomorpha</taxon>
        <taxon>Strongyloidea</taxon>
        <taxon>Ancylostomatidae</taxon>
        <taxon>Bunostominae</taxon>
        <taxon>Necator</taxon>
    </lineage>
</organism>
<gene>
    <name evidence="3" type="primary">Necator_chrIII.g12342</name>
    <name evidence="3" type="ORF">RB195_011576</name>
</gene>
<sequence length="309" mass="35417">MVIILAAILLTSFLVPVFSAGSVYQLMKEISTFTDSDIYTFFEIFGPYGSGNIDIVQYTNPSLHLKIRAFNYKYDRLNYVGQDFIRELVRLAVEEHRRRLSSYIAWESLRNQFRSLDPTLCMDLTAFFAALDKLGSCGTMSAPVKQPRPRFYVRSLRATVPNYYSELAIARHHLISAQEILGKKGNETAWNITGRNRDISEAVRYLNPEPFSNMRNALKHIQRALSAPNGAKRTDSSIHTRHVTLDLIKAAHILMRAISKNSLPIAKEMKEVETILEDLQTTYFGYEHERKRAENSIEKALEKLRGKIH</sequence>
<proteinExistence type="predicted"/>
<feature type="chain" id="PRO_5047286932" evidence="2">
    <location>
        <begin position="20"/>
        <end position="309"/>
    </location>
</feature>
<evidence type="ECO:0000256" key="1">
    <source>
        <dbReference type="SAM" id="Coils"/>
    </source>
</evidence>
<accession>A0ABR1D3Z4</accession>
<feature type="signal peptide" evidence="2">
    <location>
        <begin position="1"/>
        <end position="19"/>
    </location>
</feature>
<protein>
    <submittedName>
        <fullName evidence="3">Uncharacterized protein</fullName>
    </submittedName>
</protein>
<name>A0ABR1D3Z4_NECAM</name>
<feature type="coiled-coil region" evidence="1">
    <location>
        <begin position="276"/>
        <end position="303"/>
    </location>
</feature>
<keyword evidence="2" id="KW-0732">Signal</keyword>